<organism evidence="1 2">
    <name type="scientific">Streptomyces achmelvichensis</name>
    <dbReference type="NCBI Taxonomy" id="3134111"/>
    <lineage>
        <taxon>Bacteria</taxon>
        <taxon>Bacillati</taxon>
        <taxon>Actinomycetota</taxon>
        <taxon>Actinomycetes</taxon>
        <taxon>Kitasatosporales</taxon>
        <taxon>Streptomycetaceae</taxon>
        <taxon>Streptomyces</taxon>
    </lineage>
</organism>
<accession>A0ACC6PP31</accession>
<reference evidence="1" key="1">
    <citation type="submission" date="2024-03" db="EMBL/GenBank/DDBJ databases">
        <title>Novel Streptomyces species of biotechnological and ecological value are a feature of Machair soil.</title>
        <authorList>
            <person name="Prole J.R."/>
            <person name="Goodfellow M."/>
            <person name="Allenby N."/>
            <person name="Ward A.C."/>
        </authorList>
    </citation>
    <scope>NUCLEOTIDE SEQUENCE</scope>
    <source>
        <strain evidence="1">MS2.AVA.5</strain>
    </source>
</reference>
<name>A0ACC6PP31_9ACTN</name>
<comment type="caution">
    <text evidence="1">The sequence shown here is derived from an EMBL/GenBank/DDBJ whole genome shotgun (WGS) entry which is preliminary data.</text>
</comment>
<keyword evidence="2" id="KW-1185">Reference proteome</keyword>
<sequence>MSLRSSLHLAADTRGHLAATRPWRAPALQSIAFRYAIGWI</sequence>
<proteinExistence type="predicted"/>
<gene>
    <name evidence="1" type="ORF">WKI67_04740</name>
</gene>
<dbReference type="EMBL" id="JBBKAJ010000022">
    <property type="protein sequence ID" value="MEJ8632697.1"/>
    <property type="molecule type" value="Genomic_DNA"/>
</dbReference>
<evidence type="ECO:0000313" key="1">
    <source>
        <dbReference type="EMBL" id="MEJ8632697.1"/>
    </source>
</evidence>
<evidence type="ECO:0000313" key="2">
    <source>
        <dbReference type="Proteomes" id="UP001377168"/>
    </source>
</evidence>
<dbReference type="Proteomes" id="UP001377168">
    <property type="component" value="Unassembled WGS sequence"/>
</dbReference>
<protein>
    <submittedName>
        <fullName evidence="1">Uncharacterized protein</fullName>
    </submittedName>
</protein>